<dbReference type="InterPro" id="IPR018060">
    <property type="entry name" value="HTH_AraC"/>
</dbReference>
<proteinExistence type="predicted"/>
<dbReference type="AlphaFoldDB" id="A0A8T8SAL0"/>
<evidence type="ECO:0000259" key="4">
    <source>
        <dbReference type="PROSITE" id="PS01124"/>
    </source>
</evidence>
<keyword evidence="2" id="KW-0238">DNA-binding</keyword>
<feature type="domain" description="HTH araC/xylS-type" evidence="4">
    <location>
        <begin position="84"/>
        <end position="182"/>
    </location>
</feature>
<dbReference type="Pfam" id="PF12833">
    <property type="entry name" value="HTH_18"/>
    <property type="match status" value="1"/>
</dbReference>
<dbReference type="InterPro" id="IPR050204">
    <property type="entry name" value="AraC_XylS_family_regulators"/>
</dbReference>
<dbReference type="GO" id="GO:0043565">
    <property type="term" value="F:sequence-specific DNA binding"/>
    <property type="evidence" value="ECO:0007669"/>
    <property type="project" value="InterPro"/>
</dbReference>
<dbReference type="EMBL" id="LWDD02004016">
    <property type="protein sequence ID" value="KAE8235944.1"/>
    <property type="molecule type" value="Genomic_DNA"/>
</dbReference>
<evidence type="ECO:0000313" key="6">
    <source>
        <dbReference type="Proteomes" id="UP000077671"/>
    </source>
</evidence>
<dbReference type="PANTHER" id="PTHR46796">
    <property type="entry name" value="HTH-TYPE TRANSCRIPTIONAL ACTIVATOR RHAS-RELATED"/>
    <property type="match status" value="1"/>
</dbReference>
<evidence type="ECO:0000256" key="1">
    <source>
        <dbReference type="ARBA" id="ARBA00023015"/>
    </source>
</evidence>
<dbReference type="SUPFAM" id="SSF46689">
    <property type="entry name" value="Homeodomain-like"/>
    <property type="match status" value="2"/>
</dbReference>
<dbReference type="GO" id="GO:0003700">
    <property type="term" value="F:DNA-binding transcription factor activity"/>
    <property type="evidence" value="ECO:0007669"/>
    <property type="project" value="InterPro"/>
</dbReference>
<comment type="caution">
    <text evidence="5">The sequence shown here is derived from an EMBL/GenBank/DDBJ whole genome shotgun (WGS) entry which is preliminary data.</text>
</comment>
<dbReference type="InterPro" id="IPR020449">
    <property type="entry name" value="Tscrpt_reg_AraC-type_HTH"/>
</dbReference>
<reference evidence="5" key="2">
    <citation type="journal article" date="2019" name="IMA Fungus">
        <title>Genome sequencing and comparison of five Tilletia species to identify candidate genes for the detection of regulated species infecting wheat.</title>
        <authorList>
            <person name="Nguyen H.D.T."/>
            <person name="Sultana T."/>
            <person name="Kesanakurti P."/>
            <person name="Hambleton S."/>
        </authorList>
    </citation>
    <scope>NUCLEOTIDE SEQUENCE</scope>
    <source>
        <strain evidence="5">DAOMC 238032</strain>
    </source>
</reference>
<evidence type="ECO:0000256" key="2">
    <source>
        <dbReference type="ARBA" id="ARBA00023125"/>
    </source>
</evidence>
<evidence type="ECO:0000313" key="5">
    <source>
        <dbReference type="EMBL" id="KAE8235944.1"/>
    </source>
</evidence>
<accession>A0A8T8SAL0</accession>
<dbReference type="PRINTS" id="PR00032">
    <property type="entry name" value="HTHARAC"/>
</dbReference>
<gene>
    <name evidence="5" type="ORF">A4X03_0g9602</name>
</gene>
<name>A0A8T8SAL0_9BASI</name>
<dbReference type="Proteomes" id="UP000077671">
    <property type="component" value="Unassembled WGS sequence"/>
</dbReference>
<dbReference type="Gene3D" id="1.10.10.60">
    <property type="entry name" value="Homeodomain-like"/>
    <property type="match status" value="2"/>
</dbReference>
<sequence length="183" mass="20405">MDEELESAFHAIEPRPDIYFRDDYLAALLRRLGTLMADREGPASRIHIETLGLTAALEMLRINSEKRRDETGKPVGQLSQSQRSLVRSYIDANIARDIGLDELAGLCGVSRFHFCRAFKATFGETAFQFVTMRRIDKARQMLGETRLPVAAVAKACGFSGASQFSRTFRSVAGTTPLAFRRSV</sequence>
<evidence type="ECO:0000256" key="3">
    <source>
        <dbReference type="ARBA" id="ARBA00023163"/>
    </source>
</evidence>
<organism evidence="5 6">
    <name type="scientific">Tilletia caries</name>
    <name type="common">wheat bunt fungus</name>
    <dbReference type="NCBI Taxonomy" id="13290"/>
    <lineage>
        <taxon>Eukaryota</taxon>
        <taxon>Fungi</taxon>
        <taxon>Dikarya</taxon>
        <taxon>Basidiomycota</taxon>
        <taxon>Ustilaginomycotina</taxon>
        <taxon>Exobasidiomycetes</taxon>
        <taxon>Tilletiales</taxon>
        <taxon>Tilletiaceae</taxon>
        <taxon>Tilletia</taxon>
    </lineage>
</organism>
<dbReference type="PROSITE" id="PS01124">
    <property type="entry name" value="HTH_ARAC_FAMILY_2"/>
    <property type="match status" value="1"/>
</dbReference>
<dbReference type="InterPro" id="IPR009057">
    <property type="entry name" value="Homeodomain-like_sf"/>
</dbReference>
<reference evidence="5" key="1">
    <citation type="submission" date="2016-04" db="EMBL/GenBank/DDBJ databases">
        <authorList>
            <person name="Nguyen H.D."/>
            <person name="Kesanakurti P."/>
            <person name="Cullis J."/>
            <person name="Levesque C.A."/>
            <person name="Hambleton S."/>
        </authorList>
    </citation>
    <scope>NUCLEOTIDE SEQUENCE</scope>
    <source>
        <strain evidence="5">DAOMC 238032</strain>
    </source>
</reference>
<keyword evidence="3" id="KW-0804">Transcription</keyword>
<keyword evidence="1" id="KW-0805">Transcription regulation</keyword>
<protein>
    <recommendedName>
        <fullName evidence="4">HTH araC/xylS-type domain-containing protein</fullName>
    </recommendedName>
</protein>
<dbReference type="SMART" id="SM00342">
    <property type="entry name" value="HTH_ARAC"/>
    <property type="match status" value="1"/>
</dbReference>
<dbReference type="PANTHER" id="PTHR46796:SF6">
    <property type="entry name" value="ARAC SUBFAMILY"/>
    <property type="match status" value="1"/>
</dbReference>